<comment type="similarity">
    <text evidence="4 15">Belongs to the ATP25 family.</text>
</comment>
<evidence type="ECO:0000256" key="4">
    <source>
        <dbReference type="ARBA" id="ARBA00010787"/>
    </source>
</evidence>
<dbReference type="InterPro" id="IPR040152">
    <property type="entry name" value="Atp25"/>
</dbReference>
<dbReference type="GO" id="GO:0046872">
    <property type="term" value="F:metal ion binding"/>
    <property type="evidence" value="ECO:0007669"/>
    <property type="project" value="UniProtKB-KW"/>
</dbReference>
<keyword evidence="7" id="KW-0255">Endonuclease</keyword>
<dbReference type="GO" id="GO:0006308">
    <property type="term" value="P:DNA catabolic process"/>
    <property type="evidence" value="ECO:0007669"/>
    <property type="project" value="InterPro"/>
</dbReference>
<evidence type="ECO:0000256" key="11">
    <source>
        <dbReference type="ARBA" id="ARBA00023128"/>
    </source>
</evidence>
<dbReference type="Gene3D" id="1.10.575.10">
    <property type="entry name" value="P1 Nuclease"/>
    <property type="match status" value="1"/>
</dbReference>
<evidence type="ECO:0000256" key="9">
    <source>
        <dbReference type="ARBA" id="ARBA00022801"/>
    </source>
</evidence>
<dbReference type="GO" id="GO:0004519">
    <property type="term" value="F:endonuclease activity"/>
    <property type="evidence" value="ECO:0007669"/>
    <property type="project" value="UniProtKB-KW"/>
</dbReference>
<dbReference type="FunFam" id="3.30.460.10:FF:000044">
    <property type="entry name" value="ATPase synthesis protein 25, mitochondrial"/>
    <property type="match status" value="1"/>
</dbReference>
<dbReference type="KEGG" id="clup:CLUP02_17978"/>
<evidence type="ECO:0000256" key="6">
    <source>
        <dbReference type="ARBA" id="ARBA00022723"/>
    </source>
</evidence>
<dbReference type="PANTHER" id="PTHR28087:SF1">
    <property type="entry name" value="ATPASE SYNTHESIS PROTEIN 25, MITOCHONDRIAL"/>
    <property type="match status" value="1"/>
</dbReference>
<evidence type="ECO:0000256" key="3">
    <source>
        <dbReference type="ARBA" id="ARBA00009547"/>
    </source>
</evidence>
<comment type="function">
    <text evidence="15">Mitochondrial mRNA stabilization factor.</text>
</comment>
<evidence type="ECO:0000256" key="16">
    <source>
        <dbReference type="SAM" id="MobiDB-lite"/>
    </source>
</evidence>
<proteinExistence type="inferred from homology"/>
<keyword evidence="9" id="KW-0378">Hydrolase</keyword>
<dbReference type="GO" id="GO:0048255">
    <property type="term" value="P:mRNA stabilization"/>
    <property type="evidence" value="ECO:0007669"/>
    <property type="project" value="TreeGrafter"/>
</dbReference>
<evidence type="ECO:0000256" key="5">
    <source>
        <dbReference type="ARBA" id="ARBA00022722"/>
    </source>
</evidence>
<dbReference type="Pfam" id="PF02265">
    <property type="entry name" value="S1-P1_nuclease"/>
    <property type="match status" value="1"/>
</dbReference>
<evidence type="ECO:0000313" key="17">
    <source>
        <dbReference type="EMBL" id="UQC76465.1"/>
    </source>
</evidence>
<keyword evidence="10 15" id="KW-0809">Transit peptide</keyword>
<feature type="compositionally biased region" description="Basic and acidic residues" evidence="16">
    <location>
        <begin position="342"/>
        <end position="356"/>
    </location>
</feature>
<keyword evidence="8 15" id="KW-0999">Mitochondrion inner membrane</keyword>
<keyword evidence="13" id="KW-1015">Disulfide bond</keyword>
<dbReference type="Gene3D" id="3.30.460.10">
    <property type="entry name" value="Beta Polymerase, domain 2"/>
    <property type="match status" value="1"/>
</dbReference>
<keyword evidence="18" id="KW-1185">Reference proteome</keyword>
<dbReference type="PANTHER" id="PTHR28087">
    <property type="entry name" value="ATPASE SYNTHESIS PROTEIN 25, MITOCHONDRIAL"/>
    <property type="match status" value="1"/>
</dbReference>
<evidence type="ECO:0000256" key="8">
    <source>
        <dbReference type="ARBA" id="ARBA00022792"/>
    </source>
</evidence>
<dbReference type="GO" id="GO:0003676">
    <property type="term" value="F:nucleic acid binding"/>
    <property type="evidence" value="ECO:0007669"/>
    <property type="project" value="InterPro"/>
</dbReference>
<dbReference type="AlphaFoldDB" id="A0A9Q8SGC4"/>
<evidence type="ECO:0000256" key="1">
    <source>
        <dbReference type="ARBA" id="ARBA00003470"/>
    </source>
</evidence>
<accession>A0A9Q8SGC4</accession>
<evidence type="ECO:0000256" key="14">
    <source>
        <dbReference type="ARBA" id="ARBA00023180"/>
    </source>
</evidence>
<dbReference type="InterPro" id="IPR003154">
    <property type="entry name" value="S1/P1nuclease"/>
</dbReference>
<gene>
    <name evidence="17" type="ORF">CLUP02_17978</name>
</gene>
<organism evidence="17 18">
    <name type="scientific">Colletotrichum lupini</name>
    <dbReference type="NCBI Taxonomy" id="145971"/>
    <lineage>
        <taxon>Eukaryota</taxon>
        <taxon>Fungi</taxon>
        <taxon>Dikarya</taxon>
        <taxon>Ascomycota</taxon>
        <taxon>Pezizomycotina</taxon>
        <taxon>Sordariomycetes</taxon>
        <taxon>Hypocreomycetidae</taxon>
        <taxon>Glomerellales</taxon>
        <taxon>Glomerellaceae</taxon>
        <taxon>Colletotrichum</taxon>
        <taxon>Colletotrichum acutatum species complex</taxon>
    </lineage>
</organism>
<evidence type="ECO:0000256" key="13">
    <source>
        <dbReference type="ARBA" id="ARBA00023157"/>
    </source>
</evidence>
<dbReference type="InterPro" id="IPR008947">
    <property type="entry name" value="PLipase_C/P1_nuclease_dom_sf"/>
</dbReference>
<feature type="compositionally biased region" description="Polar residues" evidence="16">
    <location>
        <begin position="371"/>
        <end position="392"/>
    </location>
</feature>
<dbReference type="EMBL" id="CP019472">
    <property type="protein sequence ID" value="UQC76465.1"/>
    <property type="molecule type" value="Genomic_DNA"/>
</dbReference>
<evidence type="ECO:0000256" key="15">
    <source>
        <dbReference type="RuleBase" id="RU367062"/>
    </source>
</evidence>
<keyword evidence="14" id="KW-0325">Glycoprotein</keyword>
<dbReference type="SUPFAM" id="SSF48537">
    <property type="entry name" value="Phospholipase C/P1 nuclease"/>
    <property type="match status" value="1"/>
</dbReference>
<dbReference type="RefSeq" id="XP_049138106.1">
    <property type="nucleotide sequence ID" value="XM_049296882.1"/>
</dbReference>
<dbReference type="GO" id="GO:0016788">
    <property type="term" value="F:hydrolase activity, acting on ester bonds"/>
    <property type="evidence" value="ECO:0007669"/>
    <property type="project" value="InterPro"/>
</dbReference>
<dbReference type="GO" id="GO:0140053">
    <property type="term" value="P:mitochondrial gene expression"/>
    <property type="evidence" value="ECO:0007669"/>
    <property type="project" value="UniProtKB-UniRule"/>
</dbReference>
<keyword evidence="11 15" id="KW-0496">Mitochondrion</keyword>
<sequence>MERRAGNMGHFTGSGRTRILADNNSCRQEAPRFNHSLQGVQGANAKMASRPAFTALGCLQCRNTVLRAVTSNSATFLRAPAITTTASLRPRNLQRAFSSLPEAPKTSGEVPAHATEAEAKIGENVGDQVVSEKEETPWFLEVEAPIHPPKEDVSPLPELPSNPPPILEPLLKYVYEEMGLDDLSLLDLRALDPPPALGPNLLMLFATSRSERHLHVSASRLVKWLRFHHKIEANADGLIGPGELKTKLRRMRRKAKLLGSSAMVAKGGDDGISTGWICVNLGTSGSTYSESERFDSHGKMSGFGGPATGSTIIVQVMTESRRNELDLERLWSQQLVRSEAQERKLADEDSSYHNRYGDLPTTTIRARKPNYANTSQRRNFSTSLSRPSTDTEQAAVGAKDAGITPSASSSPVTDPLNKHRQRIEKIRSEGEQVKVEDCLGLLRGIFQAPTAEGDQGQDQADLATKVIETMHQRQMPVMDHEMLTTIIEAIATSPARGGPEQGKLRGIQSNLEFVMLKGMQSCPSEAQLVRLLRAYAIQRNMDEFWEVWSLPPRYSERRGSALYREVFHIFARINRRSLSIDALRRCVPEMILEQPPVLPDETIWPDIKACIRVADPNAEHISAHMVSGSKVANDGKKTVELEFVKMFKELEASEVEYVDGTGDGRRNVLGEIARLQTRASLVRWRNSALTDVDRFKLQMYLTVITTTPTTDRRPCYKISHWSKDLHEWVMRLCNSPPPALTFLFGKCSVLSLAFPPQLAGEKHLNNQPSRVNLRRLNMQVVSRPLVHHTQTFSTLTLRSLSLSFAPGYRHSMAMKRPPQSGSTLQVNLSPVLILQGLLPAPRLSCRANTAYLTPFTASMEHTSIMENATYNPHRSLTVTFSSSLPARQGHISRPSYPSSLPSSSFSPRPSFFPHGSNPTAQKAMARLTPLTLLAAAALPKAALAWGSMGHATIAYIATNFVAPETKTYFQQLLADTTDDYLANVASWADSYRYTTEGAFTSTFHYIDALDDPPHSCGIDLDRDCGPTGCIVSAHANYTNRLLQQPALCLEQRQIAAKMVIHFTGDIGQPLHCDNLELGGNGIAVEFNGSSTNLHAAWDTNIPQSITGTGSSVLAVAKSWASKLSTEISSGDFKTASKCWIGGLSLEDPESQALAWATESNKFVCSVVLPDGREAVEGKDISGAYTTNAQPTVSMQVAKQGYSGARPNKIIHNEMMVTAMKQRLGASLLLDSTTCSLKTQRASSLCFRYEEQSDEF</sequence>
<dbReference type="GeneID" id="73351892"/>
<keyword evidence="6" id="KW-0479">Metal-binding</keyword>
<evidence type="ECO:0000313" key="18">
    <source>
        <dbReference type="Proteomes" id="UP000830671"/>
    </source>
</evidence>
<evidence type="ECO:0000256" key="10">
    <source>
        <dbReference type="ARBA" id="ARBA00022946"/>
    </source>
</evidence>
<evidence type="ECO:0000256" key="12">
    <source>
        <dbReference type="ARBA" id="ARBA00023136"/>
    </source>
</evidence>
<feature type="region of interest" description="Disordered" evidence="16">
    <location>
        <begin position="342"/>
        <end position="420"/>
    </location>
</feature>
<dbReference type="CDD" id="cd11010">
    <property type="entry name" value="S1-P1_nuclease"/>
    <property type="match status" value="1"/>
</dbReference>
<reference evidence="17" key="1">
    <citation type="journal article" date="2021" name="Mol. Plant Microbe Interact.">
        <title>Complete Genome Sequence of the Plant-Pathogenic Fungus Colletotrichum lupini.</title>
        <authorList>
            <person name="Baroncelli R."/>
            <person name="Pensec F."/>
            <person name="Da Lio D."/>
            <person name="Boufleur T."/>
            <person name="Vicente I."/>
            <person name="Sarrocco S."/>
            <person name="Picot A."/>
            <person name="Baraldi E."/>
            <person name="Sukno S."/>
            <person name="Thon M."/>
            <person name="Le Floch G."/>
        </authorList>
    </citation>
    <scope>NUCLEOTIDE SEQUENCE</scope>
    <source>
        <strain evidence="17">IMI 504893</strain>
    </source>
</reference>
<dbReference type="Proteomes" id="UP000830671">
    <property type="component" value="Chromosome 10"/>
</dbReference>
<evidence type="ECO:0000256" key="2">
    <source>
        <dbReference type="ARBA" id="ARBA00004443"/>
    </source>
</evidence>
<comment type="similarity">
    <text evidence="3">Belongs to the nuclease type I family.</text>
</comment>
<comment type="subcellular location">
    <subcellularLocation>
        <location evidence="2 15">Mitochondrion inner membrane</location>
        <topology evidence="2 15">Peripheral membrane protein</topology>
        <orientation evidence="2 15">Matrix side</orientation>
    </subcellularLocation>
</comment>
<protein>
    <recommendedName>
        <fullName evidence="15">ATPase synthesis protein 25</fullName>
    </recommendedName>
</protein>
<keyword evidence="5" id="KW-0540">Nuclease</keyword>
<evidence type="ECO:0000256" key="7">
    <source>
        <dbReference type="ARBA" id="ARBA00022759"/>
    </source>
</evidence>
<dbReference type="GO" id="GO:0005743">
    <property type="term" value="C:mitochondrial inner membrane"/>
    <property type="evidence" value="ECO:0007669"/>
    <property type="project" value="UniProtKB-SubCell"/>
</dbReference>
<keyword evidence="12 15" id="KW-0472">Membrane</keyword>
<name>A0A9Q8SGC4_9PEZI</name>
<comment type="function">
    <text evidence="1">Probable mitochondrial mRNA stabilization factor.</text>
</comment>
<dbReference type="InterPro" id="IPR043519">
    <property type="entry name" value="NT_sf"/>
</dbReference>